<keyword evidence="2" id="KW-1185">Reference proteome</keyword>
<dbReference type="RefSeq" id="WP_152757209.1">
    <property type="nucleotide sequence ID" value="NZ_WHLY01000002.1"/>
</dbReference>
<name>A0A7C9BCU3_9BACT</name>
<dbReference type="PROSITE" id="PS51257">
    <property type="entry name" value="PROKAR_LIPOPROTEIN"/>
    <property type="match status" value="1"/>
</dbReference>
<accession>A0A7C9BCU3</accession>
<dbReference type="Proteomes" id="UP000479293">
    <property type="component" value="Unassembled WGS sequence"/>
</dbReference>
<proteinExistence type="predicted"/>
<gene>
    <name evidence="1" type="ORF">GBK04_04460</name>
</gene>
<reference evidence="1 2" key="1">
    <citation type="submission" date="2019-10" db="EMBL/GenBank/DDBJ databases">
        <title>Draft Genome Sequence of Cytophagaceae sp. SJW1-29.</title>
        <authorList>
            <person name="Choi A."/>
        </authorList>
    </citation>
    <scope>NUCLEOTIDE SEQUENCE [LARGE SCALE GENOMIC DNA]</scope>
    <source>
        <strain evidence="1 2">SJW1-29</strain>
    </source>
</reference>
<organism evidence="1 2">
    <name type="scientific">Salmonirosea aquatica</name>
    <dbReference type="NCBI Taxonomy" id="2654236"/>
    <lineage>
        <taxon>Bacteria</taxon>
        <taxon>Pseudomonadati</taxon>
        <taxon>Bacteroidota</taxon>
        <taxon>Cytophagia</taxon>
        <taxon>Cytophagales</taxon>
        <taxon>Spirosomataceae</taxon>
        <taxon>Salmonirosea</taxon>
    </lineage>
</organism>
<evidence type="ECO:0000313" key="2">
    <source>
        <dbReference type="Proteomes" id="UP000479293"/>
    </source>
</evidence>
<protein>
    <submittedName>
        <fullName evidence="1">Uncharacterized protein</fullName>
    </submittedName>
</protein>
<sequence>MKTKSVRYLAIALLALAGCKPEKDGVFYLDPMPVFEEKKGSPLASDSINAYRPVIGAANVERAFPFGTVNEPVGVRLLEVIEKVTNSITNPSERYNDKTIYEYGASGNLVKKIRQTTKGMIWDINTYEPNAEGKIQIATKVNTGIDYFRGELNELSLFGNTLYESTDEDFSWGLKSFQRYYSNNQNSPIERTRLGFDAKGQLVWEEGIYLDAASSRITSYKLYKRDANGNATFTRYVNGNYPITEHKMTYDDKPNPYRTTGDILLPEVTNSNNILTQQIIENGVITTFRYEYEYRPNGYPSRVQTYKNEELISTREFQYNQ</sequence>
<dbReference type="EMBL" id="WHLY01000002">
    <property type="protein sequence ID" value="MPR32620.1"/>
    <property type="molecule type" value="Genomic_DNA"/>
</dbReference>
<comment type="caution">
    <text evidence="1">The sequence shown here is derived from an EMBL/GenBank/DDBJ whole genome shotgun (WGS) entry which is preliminary data.</text>
</comment>
<evidence type="ECO:0000313" key="1">
    <source>
        <dbReference type="EMBL" id="MPR32620.1"/>
    </source>
</evidence>
<dbReference type="AlphaFoldDB" id="A0A7C9BCU3"/>